<name>A0A0U4ARV2_9BACT</name>
<dbReference type="Proteomes" id="UP000059542">
    <property type="component" value="Chromosome"/>
</dbReference>
<dbReference type="KEGG" id="hyg:AUC43_15195"/>
<reference evidence="1 2" key="1">
    <citation type="submission" date="2015-12" db="EMBL/GenBank/DDBJ databases">
        <authorList>
            <person name="Shamseldin A."/>
            <person name="Moawad H."/>
            <person name="Abd El-Rahim W.M."/>
            <person name="Sadowsky M.J."/>
        </authorList>
    </citation>
    <scope>NUCLEOTIDE SEQUENCE [LARGE SCALE GENOMIC DNA]</scope>
    <source>
        <strain evidence="1 2">DG5B</strain>
    </source>
</reference>
<dbReference type="AlphaFoldDB" id="A0A0U4ARV2"/>
<keyword evidence="2" id="KW-1185">Reference proteome</keyword>
<proteinExistence type="predicted"/>
<protein>
    <submittedName>
        <fullName evidence="1">Uncharacterized protein</fullName>
    </submittedName>
</protein>
<organism evidence="1 2">
    <name type="scientific">Hymenobacter sedentarius</name>
    <dbReference type="NCBI Taxonomy" id="1411621"/>
    <lineage>
        <taxon>Bacteria</taxon>
        <taxon>Pseudomonadati</taxon>
        <taxon>Bacteroidota</taxon>
        <taxon>Cytophagia</taxon>
        <taxon>Cytophagales</taxon>
        <taxon>Hymenobacteraceae</taxon>
        <taxon>Hymenobacter</taxon>
    </lineage>
</organism>
<gene>
    <name evidence="1" type="ORF">AUC43_15195</name>
</gene>
<evidence type="ECO:0000313" key="1">
    <source>
        <dbReference type="EMBL" id="ALW86309.1"/>
    </source>
</evidence>
<accession>A0A0U4ARV2</accession>
<evidence type="ECO:0000313" key="2">
    <source>
        <dbReference type="Proteomes" id="UP000059542"/>
    </source>
</evidence>
<dbReference type="EMBL" id="CP013909">
    <property type="protein sequence ID" value="ALW86309.1"/>
    <property type="molecule type" value="Genomic_DNA"/>
</dbReference>
<sequence>MDTKVTQNTELLAAGVHSSYVDYEALSYEERYGGLHDDDYYDDEFDDNYAPSPLREEPVKPSAYVPGTRSNWLREAYARMAGLNVRQERNIANKLFAGVRPETELPGEETPRKHIIKTQTANGLLRSRIGRMTFYSRKDLLYYAKSIADTYEDFELIQGTNGYFFRSMLFQCGYTDEHVKGAVFFAPFKTKFAERVLCFITEDDEVASAEFLDVVVRRVPATPIAAAEVPKAFYRGKRRVITKEEREDARCEVERRKQYRITQAQNAEKVKAYRLMLEMGLDLVAVAKELTNAQSAPASTPAPLPDAYYANPQNIPEDFFDGIEDMD</sequence>